<dbReference type="RefSeq" id="WP_178368122.1">
    <property type="nucleotide sequence ID" value="NZ_JACADJ010000096.1"/>
</dbReference>
<dbReference type="InterPro" id="IPR052021">
    <property type="entry name" value="Type-I_RS_S_subunit"/>
</dbReference>
<dbReference type="InterPro" id="IPR044946">
    <property type="entry name" value="Restrct_endonuc_typeI_TRD_sf"/>
</dbReference>
<dbReference type="GO" id="GO:0003677">
    <property type="term" value="F:DNA binding"/>
    <property type="evidence" value="ECO:0007669"/>
    <property type="project" value="UniProtKB-KW"/>
</dbReference>
<dbReference type="Gene3D" id="1.10.287.1120">
    <property type="entry name" value="Bipartite methylase S protein"/>
    <property type="match status" value="1"/>
</dbReference>
<dbReference type="GO" id="GO:0009307">
    <property type="term" value="P:DNA restriction-modification system"/>
    <property type="evidence" value="ECO:0007669"/>
    <property type="project" value="UniProtKB-KW"/>
</dbReference>
<proteinExistence type="inferred from homology"/>
<dbReference type="EMBL" id="JACADJ010000096">
    <property type="protein sequence ID" value="NWH06669.1"/>
    <property type="molecule type" value="Genomic_DNA"/>
</dbReference>
<keyword evidence="5" id="KW-0540">Nuclease</keyword>
<evidence type="ECO:0000313" key="6">
    <source>
        <dbReference type="Proteomes" id="UP000553343"/>
    </source>
</evidence>
<protein>
    <submittedName>
        <fullName evidence="5">Restriction endonuclease subunit S</fullName>
    </submittedName>
</protein>
<sequence>MSSLSDLSMIHYGKSPSEVLTEDGSYPIVGTGGIYGHAKRAMFSSAIVVPRKGSLGNPQLIESPFWPVDTTYAVIPKDRVDIRWLYYCLLNFDLTKLNEATGVPSISRQWLLKIKFHNPGEKNQKKIAKILKSIDQTIETTEALIQKYQQIKQGLMHDLFTRGVTPDGKLRPTKEQAPALYKETPIGWIPTEWQWGVLNEITNPSRPVTYGILMPGYGFDGGVPVVKVKDIRGRKIDIKNLLLTSPRIAKEYNRSKLEPGDILLTIRGTVGRVCIVPEGLKGANITQDTARIDILQGNNEFYSYYFETDGATRHFNINTLGVAVKGINLGEVKNTPIPKPPVDEQSRIAQRMNMINLRIDIELELLKKLMLKKSGVMHDLLTGKVQVKADE</sequence>
<comment type="caution">
    <text evidence="5">The sequence shown here is derived from an EMBL/GenBank/DDBJ whole genome shotgun (WGS) entry which is preliminary data.</text>
</comment>
<evidence type="ECO:0000256" key="3">
    <source>
        <dbReference type="ARBA" id="ARBA00023125"/>
    </source>
</evidence>
<evidence type="ECO:0000256" key="1">
    <source>
        <dbReference type="ARBA" id="ARBA00010923"/>
    </source>
</evidence>
<dbReference type="GO" id="GO:0004519">
    <property type="term" value="F:endonuclease activity"/>
    <property type="evidence" value="ECO:0007669"/>
    <property type="project" value="UniProtKB-KW"/>
</dbReference>
<dbReference type="InterPro" id="IPR000055">
    <property type="entry name" value="Restrct_endonuc_typeI_TRD"/>
</dbReference>
<accession>A0A850SZI6</accession>
<dbReference type="PANTHER" id="PTHR30408">
    <property type="entry name" value="TYPE-1 RESTRICTION ENZYME ECOKI SPECIFICITY PROTEIN"/>
    <property type="match status" value="1"/>
</dbReference>
<reference evidence="5 6" key="1">
    <citation type="submission" date="2020-06" db="EMBL/GenBank/DDBJ databases">
        <title>High-quality draft genome of sulfate reducer Desulfobacter latus type strain AcrS2 isolated from marine sediment.</title>
        <authorList>
            <person name="Hoppe M."/>
            <person name="Larsen C.K."/>
            <person name="Marshall I.P.G."/>
            <person name="Schramm A."/>
            <person name="Marietou A.G."/>
        </authorList>
    </citation>
    <scope>NUCLEOTIDE SEQUENCE [LARGE SCALE GENOMIC DNA]</scope>
    <source>
        <strain evidence="5 6">AcRS2</strain>
    </source>
</reference>
<dbReference type="Pfam" id="PF01420">
    <property type="entry name" value="Methylase_S"/>
    <property type="match status" value="2"/>
</dbReference>
<evidence type="ECO:0000256" key="2">
    <source>
        <dbReference type="ARBA" id="ARBA00022747"/>
    </source>
</evidence>
<keyword evidence="5" id="KW-0378">Hydrolase</keyword>
<dbReference type="SUPFAM" id="SSF116734">
    <property type="entry name" value="DNA methylase specificity domain"/>
    <property type="match status" value="2"/>
</dbReference>
<keyword evidence="3" id="KW-0238">DNA-binding</keyword>
<dbReference type="PANTHER" id="PTHR30408:SF12">
    <property type="entry name" value="TYPE I RESTRICTION ENZYME MJAVIII SPECIFICITY SUBUNIT"/>
    <property type="match status" value="1"/>
</dbReference>
<keyword evidence="5" id="KW-0255">Endonuclease</keyword>
<feature type="domain" description="Type I restriction modification DNA specificity" evidence="4">
    <location>
        <begin position="2"/>
        <end position="147"/>
    </location>
</feature>
<organism evidence="5 6">
    <name type="scientific">Desulfobacter latus</name>
    <dbReference type="NCBI Taxonomy" id="2292"/>
    <lineage>
        <taxon>Bacteria</taxon>
        <taxon>Pseudomonadati</taxon>
        <taxon>Thermodesulfobacteriota</taxon>
        <taxon>Desulfobacteria</taxon>
        <taxon>Desulfobacterales</taxon>
        <taxon>Desulfobacteraceae</taxon>
        <taxon>Desulfobacter</taxon>
    </lineage>
</organism>
<gene>
    <name evidence="5" type="ORF">HXW94_17065</name>
</gene>
<keyword evidence="2" id="KW-0680">Restriction system</keyword>
<feature type="domain" description="Type I restriction modification DNA specificity" evidence="4">
    <location>
        <begin position="220"/>
        <end position="369"/>
    </location>
</feature>
<evidence type="ECO:0000313" key="5">
    <source>
        <dbReference type="EMBL" id="NWH06669.1"/>
    </source>
</evidence>
<evidence type="ECO:0000259" key="4">
    <source>
        <dbReference type="Pfam" id="PF01420"/>
    </source>
</evidence>
<dbReference type="CDD" id="cd17256">
    <property type="entry name" value="RMtype1_S_EcoJA65PI-TRD1-CR1_like"/>
    <property type="match status" value="1"/>
</dbReference>
<dbReference type="Gene3D" id="3.90.220.20">
    <property type="entry name" value="DNA methylase specificity domains"/>
    <property type="match status" value="2"/>
</dbReference>
<keyword evidence="6" id="KW-1185">Reference proteome</keyword>
<dbReference type="AlphaFoldDB" id="A0A850SZI6"/>
<dbReference type="Proteomes" id="UP000553343">
    <property type="component" value="Unassembled WGS sequence"/>
</dbReference>
<comment type="similarity">
    <text evidence="1">Belongs to the type-I restriction system S methylase family.</text>
</comment>
<name>A0A850SZI6_9BACT</name>